<evidence type="ECO:0000313" key="2">
    <source>
        <dbReference type="Proteomes" id="UP000807769"/>
    </source>
</evidence>
<dbReference type="Proteomes" id="UP000807769">
    <property type="component" value="Unassembled WGS sequence"/>
</dbReference>
<keyword evidence="2" id="KW-1185">Reference proteome</keyword>
<organism evidence="1 2">
    <name type="scientific">Suillus subaureus</name>
    <dbReference type="NCBI Taxonomy" id="48587"/>
    <lineage>
        <taxon>Eukaryota</taxon>
        <taxon>Fungi</taxon>
        <taxon>Dikarya</taxon>
        <taxon>Basidiomycota</taxon>
        <taxon>Agaricomycotina</taxon>
        <taxon>Agaricomycetes</taxon>
        <taxon>Agaricomycetidae</taxon>
        <taxon>Boletales</taxon>
        <taxon>Suillineae</taxon>
        <taxon>Suillaceae</taxon>
        <taxon>Suillus</taxon>
    </lineage>
</organism>
<proteinExistence type="predicted"/>
<name>A0A9P7E694_9AGAM</name>
<dbReference type="AlphaFoldDB" id="A0A9P7E694"/>
<protein>
    <submittedName>
        <fullName evidence="1">Uncharacterized protein</fullName>
    </submittedName>
</protein>
<sequence>MTEETSDGDKVNITLEGASIEDVLAKGFGGKGLEYEGRVTEVQLPFIRWVLRCNAVILVWRGSRACADVVPAVR</sequence>
<dbReference type="RefSeq" id="XP_041190322.1">
    <property type="nucleotide sequence ID" value="XM_041336384.1"/>
</dbReference>
<accession>A0A9P7E694</accession>
<dbReference type="OrthoDB" id="5578812at2759"/>
<comment type="caution">
    <text evidence="1">The sequence shown here is derived from an EMBL/GenBank/DDBJ whole genome shotgun (WGS) entry which is preliminary data.</text>
</comment>
<evidence type="ECO:0000313" key="1">
    <source>
        <dbReference type="EMBL" id="KAG1811901.1"/>
    </source>
</evidence>
<dbReference type="GeneID" id="64630401"/>
<dbReference type="EMBL" id="JABBWG010000028">
    <property type="protein sequence ID" value="KAG1811901.1"/>
    <property type="molecule type" value="Genomic_DNA"/>
</dbReference>
<gene>
    <name evidence="1" type="ORF">BJ212DRAFT_1373942</name>
</gene>
<reference evidence="1" key="1">
    <citation type="journal article" date="2020" name="New Phytol.">
        <title>Comparative genomics reveals dynamic genome evolution in host specialist ectomycorrhizal fungi.</title>
        <authorList>
            <person name="Lofgren L.A."/>
            <person name="Nguyen N.H."/>
            <person name="Vilgalys R."/>
            <person name="Ruytinx J."/>
            <person name="Liao H.L."/>
            <person name="Branco S."/>
            <person name="Kuo A."/>
            <person name="LaButti K."/>
            <person name="Lipzen A."/>
            <person name="Andreopoulos W."/>
            <person name="Pangilinan J."/>
            <person name="Riley R."/>
            <person name="Hundley H."/>
            <person name="Na H."/>
            <person name="Barry K."/>
            <person name="Grigoriev I.V."/>
            <person name="Stajich J.E."/>
            <person name="Kennedy P.G."/>
        </authorList>
    </citation>
    <scope>NUCLEOTIDE SEQUENCE</scope>
    <source>
        <strain evidence="1">MN1</strain>
    </source>
</reference>